<dbReference type="Pfam" id="PF07714">
    <property type="entry name" value="PK_Tyr_Ser-Thr"/>
    <property type="match status" value="1"/>
</dbReference>
<dbReference type="InterPro" id="IPR003409">
    <property type="entry name" value="MORN"/>
</dbReference>
<protein>
    <submittedName>
        <fullName evidence="4">Protein kinase, putative</fullName>
    </submittedName>
</protein>
<dbReference type="InterPro" id="IPR011009">
    <property type="entry name" value="Kinase-like_dom_sf"/>
</dbReference>
<evidence type="ECO:0000259" key="3">
    <source>
        <dbReference type="PROSITE" id="PS50011"/>
    </source>
</evidence>
<dbReference type="SUPFAM" id="SSF82185">
    <property type="entry name" value="Histone H3 K4-specific methyltransferase SET7/9 N-terminal domain"/>
    <property type="match status" value="1"/>
</dbReference>
<gene>
    <name evidence="4" type="ORF">POVCU1_083280</name>
</gene>
<dbReference type="Gene3D" id="2.20.110.10">
    <property type="entry name" value="Histone H3 K4-specific methyltransferase SET7/9 N-terminal domain"/>
    <property type="match status" value="1"/>
</dbReference>
<sequence length="1161" mass="135479">MKRISKEDCFVKCRGKDDFICNQLWNILRNQPFTEILEYENGDLYIGTTEGGKRQGYGYYLYVDVKAVYQGQWEDDTKSGYGILYNQREVIYSGEWLNNISHGFGCTYKNEELYLGCYKYGLMNGVGILRKNSSFNFCLFQSNRKKCLIKISKCMDIYLYMYKRKKVIFKEMLGNFFPFYMNREVPKVIHEEVFRILFSIDESLAKFSSNCYKEKGRIVGKFFSPPNGFLDYLNCESQITFLRGIISKADILRVDQREGKETNNTYEDGHDQCSDGDTTREGRIDQNGGRMDVRLGRYAETSSGGCRSSFHFFDNTSQRDQYKTTIPPLCSQRKCISSKSSSTKENENVKKSIFRFSQITGKKFNEKYLLYKTDSSTSSDIYMNMTQHNSSNSYGWKKKKKIKITYPLFERKKKEKRQMKKGKEKHYKLLIGEYKRKYEMELDIERNIFFKTSAKEYSKKCIISKRADSSKCRQAMAHLEMCKWREKQKQEKNVPMFVNFLSYLREINKKKKIEHIYQWKKEHVLVLLYLFKMYRYIPSFSYNNVKGFHFFIMNRQFLRDLGIYTNGHIYFLTNVINTFSNIHNTYLQTLLKWKHINKDVLLKNNAISRKELFIIKRLKRMQKMYLCYYKNAPVCLKMASYSGMGDTRGARKDEKKDEQKLDCHGEEMNATGTSTGGGETSSWKCGAAVGRKWQNGQQNGRFSQNVGTRQCKGSGDSPERSKSNIFDTAQNILFNDKLKENILISFQQIRKNMLMGSSDVKGRQIEGRNIAEDISEKDAVKMGEREQDQREARIFVEKLRCRMAFVRECFVMSNLRHPSIAKYIGIIMSQRKEKFGLVFELLRGGKSLRDCIYEENKRGDKTGIKIGGRIGKKEEFHSKWVIKLLLEIAAALRYLHDRNIYHGRLNSRNVFLTDVGHIKLCNFQNASIQTFYDYKANCKGNPGDSTTREDVRLPLPYATSVSDARSGDALTSPLLPFSANAFNRSVEKSADAYVAPEVLREEEYTDKSDIYSFGVIMYEIVFKDLPFKNECIPLFFWVSTCLSEKYVRPTRGIFTAVSGISSMCSSRRDLVYRALSKTSYRSGESSPDIKMESNLRYFPWEYAKVLQSVVKVSFTTTWHYKVLLRSHSPRPYHGMQFAQIEGTVRGDGDNESMRYHRVQED</sequence>
<feature type="region of interest" description="Disordered" evidence="2">
    <location>
        <begin position="645"/>
        <end position="682"/>
    </location>
</feature>
<dbReference type="InterPro" id="IPR013761">
    <property type="entry name" value="SAM/pointed_sf"/>
</dbReference>
<reference evidence="5" key="1">
    <citation type="submission" date="2016-05" db="EMBL/GenBank/DDBJ databases">
        <authorList>
            <person name="Naeem Raeece"/>
        </authorList>
    </citation>
    <scope>NUCLEOTIDE SEQUENCE [LARGE SCALE GENOMIC DNA]</scope>
</reference>
<evidence type="ECO:0000256" key="2">
    <source>
        <dbReference type="SAM" id="MobiDB-lite"/>
    </source>
</evidence>
<dbReference type="PROSITE" id="PS50011">
    <property type="entry name" value="PROTEIN_KINASE_DOM"/>
    <property type="match status" value="1"/>
</dbReference>
<feature type="compositionally biased region" description="Polar residues" evidence="2">
    <location>
        <begin position="694"/>
        <end position="708"/>
    </location>
</feature>
<keyword evidence="1" id="KW-0677">Repeat</keyword>
<feature type="domain" description="Protein kinase" evidence="3">
    <location>
        <begin position="750"/>
        <end position="1098"/>
    </location>
</feature>
<dbReference type="SUPFAM" id="SSF56112">
    <property type="entry name" value="Protein kinase-like (PK-like)"/>
    <property type="match status" value="1"/>
</dbReference>
<dbReference type="Pfam" id="PF00069">
    <property type="entry name" value="Pkinase"/>
    <property type="match status" value="1"/>
</dbReference>
<dbReference type="SMART" id="SM00698">
    <property type="entry name" value="MORN"/>
    <property type="match status" value="4"/>
</dbReference>
<dbReference type="InterPro" id="IPR050167">
    <property type="entry name" value="Ser_Thr_protein_kinase"/>
</dbReference>
<feature type="region of interest" description="Disordered" evidence="2">
    <location>
        <begin position="261"/>
        <end position="288"/>
    </location>
</feature>
<accession>A0A1A8XCT0</accession>
<dbReference type="GO" id="GO:0005524">
    <property type="term" value="F:ATP binding"/>
    <property type="evidence" value="ECO:0007669"/>
    <property type="project" value="InterPro"/>
</dbReference>
<dbReference type="InterPro" id="IPR001245">
    <property type="entry name" value="Ser-Thr/Tyr_kinase_cat_dom"/>
</dbReference>
<dbReference type="EMBL" id="FLQV01003987">
    <property type="protein sequence ID" value="SBT03020.1"/>
    <property type="molecule type" value="Genomic_DNA"/>
</dbReference>
<feature type="region of interest" description="Disordered" evidence="2">
    <location>
        <begin position="694"/>
        <end position="722"/>
    </location>
</feature>
<dbReference type="Gene3D" id="1.10.510.10">
    <property type="entry name" value="Transferase(Phosphotransferase) domain 1"/>
    <property type="match status" value="1"/>
</dbReference>
<keyword evidence="4" id="KW-0418">Kinase</keyword>
<proteinExistence type="predicted"/>
<keyword evidence="4" id="KW-0808">Transferase</keyword>
<evidence type="ECO:0000313" key="5">
    <source>
        <dbReference type="Proteomes" id="UP000078546"/>
    </source>
</evidence>
<dbReference type="InterPro" id="IPR000719">
    <property type="entry name" value="Prot_kinase_dom"/>
</dbReference>
<feature type="compositionally biased region" description="Basic and acidic residues" evidence="2">
    <location>
        <begin position="261"/>
        <end position="284"/>
    </location>
</feature>
<feature type="compositionally biased region" description="Basic and acidic residues" evidence="2">
    <location>
        <begin position="648"/>
        <end position="667"/>
    </location>
</feature>
<dbReference type="GO" id="GO:0004672">
    <property type="term" value="F:protein kinase activity"/>
    <property type="evidence" value="ECO:0007669"/>
    <property type="project" value="InterPro"/>
</dbReference>
<dbReference type="SUPFAM" id="SSF47769">
    <property type="entry name" value="SAM/Pointed domain"/>
    <property type="match status" value="1"/>
</dbReference>
<evidence type="ECO:0000256" key="1">
    <source>
        <dbReference type="ARBA" id="ARBA00022737"/>
    </source>
</evidence>
<evidence type="ECO:0000313" key="4">
    <source>
        <dbReference type="EMBL" id="SBT03020.1"/>
    </source>
</evidence>
<dbReference type="Proteomes" id="UP000078546">
    <property type="component" value="Unassembled WGS sequence"/>
</dbReference>
<organism evidence="4 5">
    <name type="scientific">Plasmodium ovale curtisi</name>
    <dbReference type="NCBI Taxonomy" id="864141"/>
    <lineage>
        <taxon>Eukaryota</taxon>
        <taxon>Sar</taxon>
        <taxon>Alveolata</taxon>
        <taxon>Apicomplexa</taxon>
        <taxon>Aconoidasida</taxon>
        <taxon>Haemosporida</taxon>
        <taxon>Plasmodiidae</taxon>
        <taxon>Plasmodium</taxon>
        <taxon>Plasmodium (Plasmodium)</taxon>
    </lineage>
</organism>
<dbReference type="AlphaFoldDB" id="A0A1A8XCT0"/>
<dbReference type="PANTHER" id="PTHR23257">
    <property type="entry name" value="SERINE-THREONINE PROTEIN KINASE"/>
    <property type="match status" value="1"/>
</dbReference>
<name>A0A1A8XCT0_PLAOA</name>